<evidence type="ECO:0000256" key="10">
    <source>
        <dbReference type="RuleBase" id="RU361254"/>
    </source>
</evidence>
<comment type="pathway">
    <text evidence="1 10">Amino-acid biosynthesis; L-phenylalanine biosynthesis; phenylpyruvate from prephenate: step 1/1.</text>
</comment>
<dbReference type="SUPFAM" id="SSF55021">
    <property type="entry name" value="ACT-like"/>
    <property type="match status" value="1"/>
</dbReference>
<evidence type="ECO:0000256" key="5">
    <source>
        <dbReference type="ARBA" id="ARBA00023141"/>
    </source>
</evidence>
<keyword evidence="14" id="KW-1185">Reference proteome</keyword>
<gene>
    <name evidence="10 13" type="primary">pheA</name>
    <name evidence="13" type="ORF">IRY55_01905</name>
</gene>
<feature type="domain" description="ACT" evidence="12">
    <location>
        <begin position="208"/>
        <end position="290"/>
    </location>
</feature>
<dbReference type="InterPro" id="IPR008242">
    <property type="entry name" value="Chor_mutase/pphenate_deHydtase"/>
</dbReference>
<dbReference type="GO" id="GO:0009094">
    <property type="term" value="P:L-phenylalanine biosynthetic process"/>
    <property type="evidence" value="ECO:0007669"/>
    <property type="project" value="UniProtKB-UniPathway"/>
</dbReference>
<dbReference type="UniPathway" id="UPA00121">
    <property type="reaction ID" value="UER00345"/>
</dbReference>
<dbReference type="InterPro" id="IPR018528">
    <property type="entry name" value="Preph_deHydtase_CS"/>
</dbReference>
<organism evidence="13 14">
    <name type="scientific">Savagea serpentis</name>
    <dbReference type="NCBI Taxonomy" id="2785297"/>
    <lineage>
        <taxon>Bacteria</taxon>
        <taxon>Bacillati</taxon>
        <taxon>Bacillota</taxon>
        <taxon>Bacilli</taxon>
        <taxon>Bacillales</taxon>
        <taxon>Caryophanaceae</taxon>
        <taxon>Savagea</taxon>
    </lineage>
</organism>
<dbReference type="NCBIfam" id="NF008865">
    <property type="entry name" value="PRK11898.1"/>
    <property type="match status" value="1"/>
</dbReference>
<dbReference type="GO" id="GO:0004664">
    <property type="term" value="F:prephenate dehydratase activity"/>
    <property type="evidence" value="ECO:0007669"/>
    <property type="project" value="UniProtKB-UniRule"/>
</dbReference>
<feature type="domain" description="Prephenate dehydratase" evidence="11">
    <location>
        <begin position="9"/>
        <end position="189"/>
    </location>
</feature>
<dbReference type="PROSITE" id="PS51671">
    <property type="entry name" value="ACT"/>
    <property type="match status" value="1"/>
</dbReference>
<evidence type="ECO:0000256" key="8">
    <source>
        <dbReference type="ARBA" id="ARBA00047848"/>
    </source>
</evidence>
<dbReference type="PROSITE" id="PS51171">
    <property type="entry name" value="PREPHENATE_DEHYDR_3"/>
    <property type="match status" value="1"/>
</dbReference>
<dbReference type="Gene3D" id="3.40.190.10">
    <property type="entry name" value="Periplasmic binding protein-like II"/>
    <property type="match status" value="2"/>
</dbReference>
<dbReference type="InterPro" id="IPR001086">
    <property type="entry name" value="Preph_deHydtase"/>
</dbReference>
<dbReference type="Gene3D" id="3.30.70.260">
    <property type="match status" value="1"/>
</dbReference>
<proteinExistence type="predicted"/>
<dbReference type="PANTHER" id="PTHR21022:SF19">
    <property type="entry name" value="PREPHENATE DEHYDRATASE-RELATED"/>
    <property type="match status" value="1"/>
</dbReference>
<evidence type="ECO:0000313" key="13">
    <source>
        <dbReference type="EMBL" id="MBF4500103.1"/>
    </source>
</evidence>
<name>A0A8J7G6L7_9BACL</name>
<dbReference type="InterPro" id="IPR002912">
    <property type="entry name" value="ACT_dom"/>
</dbReference>
<sequence length="290" mass="32857">MSLTTYVPSVAYLGPEASFSHVAASRFFGKEGLVPHPTIPDCIEAVAKGQVAYAIVPLENALEGSVPLTIDYLFHGSDLFMTAEVKLPIEQHLLVHPQNAERVKEIDSIQSHPHALAQCHKYFQYHYRGVPLIQKTSTAEAARYVSEHPEENIAAVANLLAAKTYDLHMAEERIHDFHFNHTRFVVLSLRKEKFEKIGRSPEPKTTLMIRLPEDDESGKLHQILSVFAWRRLNLSKIESRPLKTGLGNYFFIVDVMEDEMNPMMQGAFEELAALDCTIQSFGTYYVYDYS</sequence>
<dbReference type="GO" id="GO:0005737">
    <property type="term" value="C:cytoplasm"/>
    <property type="evidence" value="ECO:0007669"/>
    <property type="project" value="TreeGrafter"/>
</dbReference>
<keyword evidence="5 10" id="KW-0057">Aromatic amino acid biosynthesis</keyword>
<comment type="caution">
    <text evidence="13">The sequence shown here is derived from an EMBL/GenBank/DDBJ whole genome shotgun (WGS) entry which is preliminary data.</text>
</comment>
<evidence type="ECO:0000259" key="12">
    <source>
        <dbReference type="PROSITE" id="PS51671"/>
    </source>
</evidence>
<dbReference type="CDD" id="cd04905">
    <property type="entry name" value="ACT_CM-PDT"/>
    <property type="match status" value="1"/>
</dbReference>
<dbReference type="SUPFAM" id="SSF53850">
    <property type="entry name" value="Periplasmic binding protein-like II"/>
    <property type="match status" value="1"/>
</dbReference>
<dbReference type="FunFam" id="3.40.190.10:FF:000064">
    <property type="entry name" value="Prephenate dehydratase"/>
    <property type="match status" value="1"/>
</dbReference>
<reference evidence="13" key="1">
    <citation type="submission" date="2020-11" db="EMBL/GenBank/DDBJ databases">
        <title>Multidrug resistant novel bacterium Savagea serpentis sp. nov., isolated from the scats of a vine snake (Ahaetulla nasuta).</title>
        <authorList>
            <person name="Venkata Ramana V."/>
            <person name="Vikas Patil S."/>
            <person name="Yogita Lugani V."/>
        </authorList>
    </citation>
    <scope>NUCLEOTIDE SEQUENCE</scope>
    <source>
        <strain evidence="13">SN6</strain>
    </source>
</reference>
<evidence type="ECO:0000256" key="4">
    <source>
        <dbReference type="ARBA" id="ARBA00022605"/>
    </source>
</evidence>
<comment type="catalytic activity">
    <reaction evidence="8 10">
        <text>prephenate + H(+) = 3-phenylpyruvate + CO2 + H2O</text>
        <dbReference type="Rhea" id="RHEA:21648"/>
        <dbReference type="ChEBI" id="CHEBI:15377"/>
        <dbReference type="ChEBI" id="CHEBI:15378"/>
        <dbReference type="ChEBI" id="CHEBI:16526"/>
        <dbReference type="ChEBI" id="CHEBI:18005"/>
        <dbReference type="ChEBI" id="CHEBI:29934"/>
        <dbReference type="EC" id="4.2.1.51"/>
    </reaction>
</comment>
<dbReference type="CDD" id="cd13633">
    <property type="entry name" value="PBP2_Sa-PDT_like"/>
    <property type="match status" value="1"/>
</dbReference>
<evidence type="ECO:0000256" key="3">
    <source>
        <dbReference type="ARBA" id="ARBA00021872"/>
    </source>
</evidence>
<dbReference type="Proteomes" id="UP000622653">
    <property type="component" value="Unassembled WGS sequence"/>
</dbReference>
<evidence type="ECO:0000259" key="11">
    <source>
        <dbReference type="PROSITE" id="PS51171"/>
    </source>
</evidence>
<dbReference type="PROSITE" id="PS00858">
    <property type="entry name" value="PREPHENATE_DEHYDR_2"/>
    <property type="match status" value="1"/>
</dbReference>
<evidence type="ECO:0000256" key="7">
    <source>
        <dbReference type="ARBA" id="ARBA00023239"/>
    </source>
</evidence>
<keyword evidence="7 10" id="KW-0456">Lyase</keyword>
<feature type="site" description="Essential for prephenate dehydratase activity" evidence="9">
    <location>
        <position position="182"/>
    </location>
</feature>
<dbReference type="PIRSF" id="PIRSF001500">
    <property type="entry name" value="Chor_mut_pdt_Ppr"/>
    <property type="match status" value="1"/>
</dbReference>
<dbReference type="PANTHER" id="PTHR21022">
    <property type="entry name" value="PREPHENATE DEHYDRATASE P PROTEIN"/>
    <property type="match status" value="1"/>
</dbReference>
<dbReference type="EC" id="4.2.1.51" evidence="2 10"/>
<dbReference type="AlphaFoldDB" id="A0A8J7G6L7"/>
<evidence type="ECO:0000256" key="6">
    <source>
        <dbReference type="ARBA" id="ARBA00023222"/>
    </source>
</evidence>
<accession>A0A8J7G6L7</accession>
<evidence type="ECO:0000256" key="1">
    <source>
        <dbReference type="ARBA" id="ARBA00004741"/>
    </source>
</evidence>
<evidence type="ECO:0000313" key="14">
    <source>
        <dbReference type="Proteomes" id="UP000622653"/>
    </source>
</evidence>
<dbReference type="EMBL" id="JADKPV010000001">
    <property type="protein sequence ID" value="MBF4500103.1"/>
    <property type="molecule type" value="Genomic_DNA"/>
</dbReference>
<keyword evidence="4 10" id="KW-0028">Amino-acid biosynthesis</keyword>
<protein>
    <recommendedName>
        <fullName evidence="3 10">Prephenate dehydratase</fullName>
        <shortName evidence="10">PDT</shortName>
        <ecNumber evidence="2 10">4.2.1.51</ecNumber>
    </recommendedName>
</protein>
<evidence type="ECO:0000256" key="2">
    <source>
        <dbReference type="ARBA" id="ARBA00013147"/>
    </source>
</evidence>
<keyword evidence="6 10" id="KW-0584">Phenylalanine biosynthesis</keyword>
<dbReference type="Pfam" id="PF00800">
    <property type="entry name" value="PDT"/>
    <property type="match status" value="1"/>
</dbReference>
<dbReference type="InterPro" id="IPR045865">
    <property type="entry name" value="ACT-like_dom_sf"/>
</dbReference>
<evidence type="ECO:0000256" key="9">
    <source>
        <dbReference type="PIRSR" id="PIRSR001500-2"/>
    </source>
</evidence>